<dbReference type="PANTHER" id="PTHR43537:SF24">
    <property type="entry name" value="GLUCONATE OPERON TRANSCRIPTIONAL REPRESSOR"/>
    <property type="match status" value="1"/>
</dbReference>
<dbReference type="PRINTS" id="PR00033">
    <property type="entry name" value="HTHASNC"/>
</dbReference>
<dbReference type="InterPro" id="IPR036388">
    <property type="entry name" value="WH-like_DNA-bd_sf"/>
</dbReference>
<dbReference type="Pfam" id="PF07729">
    <property type="entry name" value="FCD"/>
    <property type="match status" value="1"/>
</dbReference>
<dbReference type="InterPro" id="IPR008920">
    <property type="entry name" value="TF_FadR/GntR_C"/>
</dbReference>
<name>A0AAU7U780_9DEIO</name>
<dbReference type="PROSITE" id="PS50949">
    <property type="entry name" value="HTH_GNTR"/>
    <property type="match status" value="1"/>
</dbReference>
<dbReference type="PANTHER" id="PTHR43537">
    <property type="entry name" value="TRANSCRIPTIONAL REGULATOR, GNTR FAMILY"/>
    <property type="match status" value="1"/>
</dbReference>
<dbReference type="GO" id="GO:0003700">
    <property type="term" value="F:DNA-binding transcription factor activity"/>
    <property type="evidence" value="ECO:0007669"/>
    <property type="project" value="InterPro"/>
</dbReference>
<dbReference type="AlphaFoldDB" id="A0AAU7U780"/>
<proteinExistence type="predicted"/>
<dbReference type="Pfam" id="PF00392">
    <property type="entry name" value="GntR"/>
    <property type="match status" value="1"/>
</dbReference>
<dbReference type="KEGG" id="dsc:ABOD76_13985"/>
<sequence>MFERPTLIRDGVYAHLREAILNGEFAPAERLGEVELTERLGVSRTPIREAIQRLTQEGLLEGLPGRGVRVRVVSAGEARDTYTVRETLDGLAASLAALAHTEQDAAQLRAALSELEAAPDDDYREQTRLDLTFHRRLTQAAHNSALNDLARDLEQRVALIKHQTRVYNQHPQTSAQHHAILAAVLARDPEAARAAAALHVRTFAGLVMGNLEAGRSDDPTTQPRRPS</sequence>
<evidence type="ECO:0000256" key="1">
    <source>
        <dbReference type="ARBA" id="ARBA00023015"/>
    </source>
</evidence>
<dbReference type="SMART" id="SM00345">
    <property type="entry name" value="HTH_GNTR"/>
    <property type="match status" value="1"/>
</dbReference>
<keyword evidence="3" id="KW-0804">Transcription</keyword>
<reference evidence="5" key="1">
    <citation type="submission" date="2024-06" db="EMBL/GenBank/DDBJ databases">
        <title>Draft Genome Sequence of Deinococcus sonorensis Type Strain KR-87, a Biofilm Producing Representative of the Genus Deinococcus.</title>
        <authorList>
            <person name="Boren L.S."/>
            <person name="Grosso R.A."/>
            <person name="Hugenberg-Cox A.N."/>
            <person name="Hill J.T.E."/>
            <person name="Albert C.M."/>
            <person name="Tuohy J.M."/>
        </authorList>
    </citation>
    <scope>NUCLEOTIDE SEQUENCE</scope>
    <source>
        <strain evidence="5">KR-87</strain>
    </source>
</reference>
<dbReference type="RefSeq" id="WP_350242585.1">
    <property type="nucleotide sequence ID" value="NZ_CP158299.1"/>
</dbReference>
<keyword evidence="2" id="KW-0238">DNA-binding</keyword>
<dbReference type="EMBL" id="CP158299">
    <property type="protein sequence ID" value="XBV84548.1"/>
    <property type="molecule type" value="Genomic_DNA"/>
</dbReference>
<keyword evidence="1" id="KW-0805">Transcription regulation</keyword>
<dbReference type="CDD" id="cd07377">
    <property type="entry name" value="WHTH_GntR"/>
    <property type="match status" value="1"/>
</dbReference>
<protein>
    <submittedName>
        <fullName evidence="5">GntR family transcriptional regulator</fullName>
    </submittedName>
</protein>
<dbReference type="SMART" id="SM00895">
    <property type="entry name" value="FCD"/>
    <property type="match status" value="1"/>
</dbReference>
<evidence type="ECO:0000259" key="4">
    <source>
        <dbReference type="PROSITE" id="PS50949"/>
    </source>
</evidence>
<evidence type="ECO:0000313" key="5">
    <source>
        <dbReference type="EMBL" id="XBV84548.1"/>
    </source>
</evidence>
<dbReference type="Gene3D" id="1.10.10.10">
    <property type="entry name" value="Winged helix-like DNA-binding domain superfamily/Winged helix DNA-binding domain"/>
    <property type="match status" value="1"/>
</dbReference>
<dbReference type="InterPro" id="IPR000524">
    <property type="entry name" value="Tscrpt_reg_HTH_GntR"/>
</dbReference>
<dbReference type="PRINTS" id="PR00035">
    <property type="entry name" value="HTHGNTR"/>
</dbReference>
<dbReference type="InterPro" id="IPR011711">
    <property type="entry name" value="GntR_C"/>
</dbReference>
<dbReference type="SUPFAM" id="SSF48008">
    <property type="entry name" value="GntR ligand-binding domain-like"/>
    <property type="match status" value="1"/>
</dbReference>
<evidence type="ECO:0000256" key="2">
    <source>
        <dbReference type="ARBA" id="ARBA00023125"/>
    </source>
</evidence>
<gene>
    <name evidence="5" type="ORF">ABOD76_13985</name>
</gene>
<organism evidence="5">
    <name type="scientific">Deinococcus sonorensis KR-87</name>
    <dbReference type="NCBI Taxonomy" id="694439"/>
    <lineage>
        <taxon>Bacteria</taxon>
        <taxon>Thermotogati</taxon>
        <taxon>Deinococcota</taxon>
        <taxon>Deinococci</taxon>
        <taxon>Deinococcales</taxon>
        <taxon>Deinococcaceae</taxon>
        <taxon>Deinococcus</taxon>
    </lineage>
</organism>
<feature type="domain" description="HTH gntR-type" evidence="4">
    <location>
        <begin position="6"/>
        <end position="73"/>
    </location>
</feature>
<dbReference type="SUPFAM" id="SSF46785">
    <property type="entry name" value="Winged helix' DNA-binding domain"/>
    <property type="match status" value="1"/>
</dbReference>
<dbReference type="Gene3D" id="1.20.120.530">
    <property type="entry name" value="GntR ligand-binding domain-like"/>
    <property type="match status" value="1"/>
</dbReference>
<dbReference type="GO" id="GO:0043565">
    <property type="term" value="F:sequence-specific DNA binding"/>
    <property type="evidence" value="ECO:0007669"/>
    <property type="project" value="InterPro"/>
</dbReference>
<accession>A0AAU7U780</accession>
<dbReference type="InterPro" id="IPR036390">
    <property type="entry name" value="WH_DNA-bd_sf"/>
</dbReference>
<evidence type="ECO:0000256" key="3">
    <source>
        <dbReference type="ARBA" id="ARBA00023163"/>
    </source>
</evidence>
<dbReference type="InterPro" id="IPR000485">
    <property type="entry name" value="AsnC-type_HTH_dom"/>
</dbReference>